<dbReference type="Proteomes" id="UP000334923">
    <property type="component" value="Unassembled WGS sequence"/>
</dbReference>
<feature type="chain" id="PRO_5022696640" description="AttH domain-containing protein" evidence="1">
    <location>
        <begin position="23"/>
        <end position="369"/>
    </location>
</feature>
<dbReference type="RefSeq" id="WP_246186503.1">
    <property type="nucleotide sequence ID" value="NZ_CABFVA020000025.1"/>
</dbReference>
<dbReference type="InterPro" id="IPR010791">
    <property type="entry name" value="AttH_dom"/>
</dbReference>
<evidence type="ECO:0000259" key="2">
    <source>
        <dbReference type="Pfam" id="PF07143"/>
    </source>
</evidence>
<dbReference type="SUPFAM" id="SSF159245">
    <property type="entry name" value="AttH-like"/>
    <property type="match status" value="1"/>
</dbReference>
<gene>
    <name evidence="3" type="ORF">MAMT_00701</name>
</gene>
<sequence length="369" mass="41480">MRARLAATTLFLLAILWGGRLAQGAPAESWAFAQGPWAWRFPRDHGNHPDFQIEWWYLTGNLSSPDGAAYGFEVTLFRRGLFREAPHRESQWKIRDVFFGHFAISDLGAKEFFFAERADRGALREAGSSGGKMEVWVGDWRIEEQPDGSLRVQAAEKDRKLDLMLHSRKPPVLHGEAGLSRKADEPGAASYYYSFTRLQTQGKLEEGKKTIPLRGTSWFDHEFSSSALGKNQVGWDWFALQLDSGEELMLYGLRKKDGSIDTTAGGSWVESDGTRQGLRYGEFTLERLGLWKSPHTGARYPAAWRIRVPSLGLVLEVAPRMADQELYLHALGEIAYWEGAVRVSGTRREKPLHGVGYMELTGYAGAPLQ</sequence>
<dbReference type="Pfam" id="PF17186">
    <property type="entry name" value="Lipocalin_9"/>
    <property type="match status" value="1"/>
</dbReference>
<dbReference type="EMBL" id="CABFVA020000025">
    <property type="protein sequence ID" value="VVM05618.1"/>
    <property type="molecule type" value="Genomic_DNA"/>
</dbReference>
<protein>
    <recommendedName>
        <fullName evidence="2">AttH domain-containing protein</fullName>
    </recommendedName>
</protein>
<dbReference type="Gene3D" id="2.40.370.10">
    <property type="entry name" value="AttH-like domain"/>
    <property type="match status" value="2"/>
</dbReference>
<evidence type="ECO:0000256" key="1">
    <source>
        <dbReference type="SAM" id="SignalP"/>
    </source>
</evidence>
<keyword evidence="1" id="KW-0732">Signal</keyword>
<accession>A0A5E6M9J2</accession>
<dbReference type="AlphaFoldDB" id="A0A5E6M9J2"/>
<dbReference type="InterPro" id="IPR023374">
    <property type="entry name" value="AttH-like_dom_sf"/>
</dbReference>
<name>A0A5E6M9J2_9BACT</name>
<dbReference type="PANTHER" id="PTHR38591">
    <property type="entry name" value="HYDROLASE"/>
    <property type="match status" value="1"/>
</dbReference>
<proteinExistence type="predicted"/>
<dbReference type="PANTHER" id="PTHR38591:SF1">
    <property type="entry name" value="BLL1000 PROTEIN"/>
    <property type="match status" value="1"/>
</dbReference>
<evidence type="ECO:0000313" key="4">
    <source>
        <dbReference type="Proteomes" id="UP000334923"/>
    </source>
</evidence>
<feature type="domain" description="AttH" evidence="2">
    <location>
        <begin position="53"/>
        <end position="225"/>
    </location>
</feature>
<keyword evidence="4" id="KW-1185">Reference proteome</keyword>
<dbReference type="Pfam" id="PF07143">
    <property type="entry name" value="CrtC"/>
    <property type="match status" value="1"/>
</dbReference>
<reference evidence="3 4" key="1">
    <citation type="submission" date="2019-09" db="EMBL/GenBank/DDBJ databases">
        <authorList>
            <person name="Cremers G."/>
        </authorList>
    </citation>
    <scope>NUCLEOTIDE SEQUENCE [LARGE SCALE GENOMIC DNA]</scope>
    <source>
        <strain evidence="3">4A</strain>
    </source>
</reference>
<evidence type="ECO:0000313" key="3">
    <source>
        <dbReference type="EMBL" id="VVM05618.1"/>
    </source>
</evidence>
<feature type="signal peptide" evidence="1">
    <location>
        <begin position="1"/>
        <end position="22"/>
    </location>
</feature>
<organism evidence="3 4">
    <name type="scientific">Methylacidimicrobium tartarophylax</name>
    <dbReference type="NCBI Taxonomy" id="1041768"/>
    <lineage>
        <taxon>Bacteria</taxon>
        <taxon>Pseudomonadati</taxon>
        <taxon>Verrucomicrobiota</taxon>
        <taxon>Methylacidimicrobium</taxon>
    </lineage>
</organism>